<dbReference type="PANTHER" id="PTHR43155:SF2">
    <property type="entry name" value="CYCLIC DI-GMP PHOSPHODIESTERASE PA4108"/>
    <property type="match status" value="1"/>
</dbReference>
<keyword evidence="3" id="KW-1185">Reference proteome</keyword>
<evidence type="ECO:0000313" key="2">
    <source>
        <dbReference type="EMBL" id="AST93839.1"/>
    </source>
</evidence>
<name>A0A223KWL3_9BACI</name>
<dbReference type="InterPro" id="IPR037522">
    <property type="entry name" value="HD_GYP_dom"/>
</dbReference>
<accession>A0A223KWL3</accession>
<dbReference type="Pfam" id="PF13487">
    <property type="entry name" value="HD_5"/>
    <property type="match status" value="1"/>
</dbReference>
<protein>
    <recommendedName>
        <fullName evidence="1">HD-GYP domain-containing protein</fullName>
    </recommendedName>
</protein>
<reference evidence="2 3" key="1">
    <citation type="submission" date="2016-12" db="EMBL/GenBank/DDBJ databases">
        <title>The whole genome sequencing and assembly of Bacillus cohnii DSM 6307T strain.</title>
        <authorList>
            <person name="Lee Y.-J."/>
            <person name="Yi H."/>
            <person name="Bahn Y.-S."/>
            <person name="Kim J.F."/>
            <person name="Lee D.-W."/>
        </authorList>
    </citation>
    <scope>NUCLEOTIDE SEQUENCE [LARGE SCALE GENOMIC DNA]</scope>
    <source>
        <strain evidence="2 3">DSM 6307</strain>
    </source>
</reference>
<dbReference type="SUPFAM" id="SSF109604">
    <property type="entry name" value="HD-domain/PDEase-like"/>
    <property type="match status" value="1"/>
</dbReference>
<dbReference type="PROSITE" id="PS51832">
    <property type="entry name" value="HD_GYP"/>
    <property type="match status" value="1"/>
</dbReference>
<feature type="domain" description="HD-GYP" evidence="1">
    <location>
        <begin position="104"/>
        <end position="301"/>
    </location>
</feature>
<dbReference type="PANTHER" id="PTHR43155">
    <property type="entry name" value="CYCLIC DI-GMP PHOSPHODIESTERASE PA4108-RELATED"/>
    <property type="match status" value="1"/>
</dbReference>
<dbReference type="RefSeq" id="WP_066416024.1">
    <property type="nucleotide sequence ID" value="NZ_CP018866.1"/>
</dbReference>
<proteinExistence type="predicted"/>
<dbReference type="KEGG" id="bcoh:BC6307_22460"/>
<evidence type="ECO:0000259" key="1">
    <source>
        <dbReference type="PROSITE" id="PS51832"/>
    </source>
</evidence>
<sequence length="342" mass="39718">MKITNYYLGKVLNDDIYSITGSLLLKKGTKLTMRHIEKLNRHEYFFHPSLLVDSISKENNEHYIAVNSLYKSSVTSFRAVFQQLELKNPPPIEQMNEVITPLINRLIEEPLFVHYIKQVKSYDNYTFMHSMNVGIYASIIGKIQGLTKEEIKTLGNMGLYHDVGKLLIDKSILQKPGQLTEREWKEIQKHTLYGYELLKQIPKMDPIVLQGALLHHERLDGSGYPTKLRHEKIPYLVQILSVADVYDALSSNRSYREKQNVFRTAKILIQEANLNRLNPGIVKPFIQFLLSNHIRDEVLLNNGKHGEIIFIHHDEPHLPVIKVDDHFIDLRKESQLEILDFA</sequence>
<evidence type="ECO:0000313" key="3">
    <source>
        <dbReference type="Proteomes" id="UP000215224"/>
    </source>
</evidence>
<dbReference type="CDD" id="cd00077">
    <property type="entry name" value="HDc"/>
    <property type="match status" value="1"/>
</dbReference>
<organism evidence="2 3">
    <name type="scientific">Sutcliffiella cohnii</name>
    <dbReference type="NCBI Taxonomy" id="33932"/>
    <lineage>
        <taxon>Bacteria</taxon>
        <taxon>Bacillati</taxon>
        <taxon>Bacillota</taxon>
        <taxon>Bacilli</taxon>
        <taxon>Bacillales</taxon>
        <taxon>Bacillaceae</taxon>
        <taxon>Sutcliffiella</taxon>
    </lineage>
</organism>
<dbReference type="InterPro" id="IPR003607">
    <property type="entry name" value="HD/PDEase_dom"/>
</dbReference>
<dbReference type="AlphaFoldDB" id="A0A223KWL3"/>
<dbReference type="Proteomes" id="UP000215224">
    <property type="component" value="Chromosome"/>
</dbReference>
<gene>
    <name evidence="2" type="ORF">BC6307_22460</name>
</gene>
<dbReference type="Gene3D" id="1.10.3210.10">
    <property type="entry name" value="Hypothetical protein af1432"/>
    <property type="match status" value="1"/>
</dbReference>
<dbReference type="STRING" id="1314751.GCA_001591425_02261"/>
<dbReference type="SMART" id="SM00471">
    <property type="entry name" value="HDc"/>
    <property type="match status" value="1"/>
</dbReference>
<dbReference type="EMBL" id="CP018866">
    <property type="protein sequence ID" value="AST93839.1"/>
    <property type="molecule type" value="Genomic_DNA"/>
</dbReference>